<dbReference type="eggNOG" id="COG2148">
    <property type="taxonomic scope" value="Bacteria"/>
</dbReference>
<dbReference type="AlphaFoldDB" id="Q2S4W8"/>
<dbReference type="Pfam" id="PF02397">
    <property type="entry name" value="Bac_transf"/>
    <property type="match status" value="1"/>
</dbReference>
<feature type="domain" description="Bacterial sugar transferase" evidence="3">
    <location>
        <begin position="75"/>
        <end position="245"/>
    </location>
</feature>
<protein>
    <submittedName>
        <fullName evidence="4">Glycosyltransferase</fullName>
    </submittedName>
</protein>
<evidence type="ECO:0000256" key="1">
    <source>
        <dbReference type="ARBA" id="ARBA00006464"/>
    </source>
</evidence>
<proteinExistence type="inferred from homology"/>
<sequence>MKDVHLDSVDVDGIVADLHSSQAAYQQVIAQHGLTEVPTHHAGYLYELLTGRVLLGEDCRTELTVDERPYYSHVKRAIDITLLSLSLPFTGPIFVVASLMLWLESGGPVLSWHERIGQYGEPFQMAKFRGVDAGDGRENATSVERLIQKLRINELPKLWNVLKGDLSLIGPRPKALDFSPELFEEETLLEYRHYVRPGITGWAQVTHGFAVDEARRELEHDLYYVKHRSAALDLLIVYLTLKNVLSGFGA</sequence>
<evidence type="ECO:0000259" key="3">
    <source>
        <dbReference type="Pfam" id="PF02397"/>
    </source>
</evidence>
<dbReference type="EnsemblBacteria" id="ABC45717">
    <property type="protein sequence ID" value="ABC45717"/>
    <property type="gene ID" value="SRU_0622"/>
</dbReference>
<dbReference type="OrthoDB" id="9808602at2"/>
<dbReference type="InterPro" id="IPR003362">
    <property type="entry name" value="Bact_transf"/>
</dbReference>
<keyword evidence="2" id="KW-1133">Transmembrane helix</keyword>
<dbReference type="Proteomes" id="UP000008674">
    <property type="component" value="Chromosome"/>
</dbReference>
<organism evidence="4 5">
    <name type="scientific">Salinibacter ruber (strain DSM 13855 / M31)</name>
    <dbReference type="NCBI Taxonomy" id="309807"/>
    <lineage>
        <taxon>Bacteria</taxon>
        <taxon>Pseudomonadati</taxon>
        <taxon>Rhodothermota</taxon>
        <taxon>Rhodothermia</taxon>
        <taxon>Rhodothermales</taxon>
        <taxon>Salinibacteraceae</taxon>
        <taxon>Salinibacter</taxon>
    </lineage>
</organism>
<gene>
    <name evidence="4" type="ordered locus">SRU_0622</name>
</gene>
<dbReference type="HOGENOM" id="CLU_024920_1_2_10"/>
<accession>Q2S4W8</accession>
<dbReference type="PANTHER" id="PTHR30576:SF0">
    <property type="entry name" value="UNDECAPRENYL-PHOSPHATE N-ACETYLGALACTOSAMINYL 1-PHOSPHATE TRANSFERASE-RELATED"/>
    <property type="match status" value="1"/>
</dbReference>
<feature type="transmembrane region" description="Helical" evidence="2">
    <location>
        <begin position="80"/>
        <end position="103"/>
    </location>
</feature>
<comment type="similarity">
    <text evidence="1">Belongs to the bacterial sugar transferase family.</text>
</comment>
<dbReference type="GO" id="GO:0016780">
    <property type="term" value="F:phosphotransferase activity, for other substituted phosphate groups"/>
    <property type="evidence" value="ECO:0007669"/>
    <property type="project" value="TreeGrafter"/>
</dbReference>
<dbReference type="PANTHER" id="PTHR30576">
    <property type="entry name" value="COLANIC BIOSYNTHESIS UDP-GLUCOSE LIPID CARRIER TRANSFERASE"/>
    <property type="match status" value="1"/>
</dbReference>
<keyword evidence="2" id="KW-0812">Transmembrane</keyword>
<reference evidence="4 5" key="1">
    <citation type="journal article" date="2005" name="Proc. Natl. Acad. Sci. U.S.A.">
        <title>The genome of Salinibacter ruber: convergence and gene exchange among hyperhalophilic bacteria and archaea.</title>
        <authorList>
            <person name="Mongodin E.F."/>
            <person name="Nelson K.E."/>
            <person name="Daugherty S."/>
            <person name="Deboy R.T."/>
            <person name="Wister J."/>
            <person name="Khouri H."/>
            <person name="Weidman J."/>
            <person name="Walsh D.A."/>
            <person name="Papke R.T."/>
            <person name="Sanchez Perez G."/>
            <person name="Sharma A.K."/>
            <person name="Nesbo C.L."/>
            <person name="MacLeod D."/>
            <person name="Bapteste E."/>
            <person name="Doolittle W.F."/>
            <person name="Charlebois R.L."/>
            <person name="Legault B."/>
            <person name="Rodriguez-Valera F."/>
        </authorList>
    </citation>
    <scope>NUCLEOTIDE SEQUENCE [LARGE SCALE GENOMIC DNA]</scope>
    <source>
        <strain evidence="5">DSM 13855 / CECT 5946 / M31</strain>
    </source>
</reference>
<keyword evidence="2" id="KW-0472">Membrane</keyword>
<evidence type="ECO:0000313" key="5">
    <source>
        <dbReference type="Proteomes" id="UP000008674"/>
    </source>
</evidence>
<dbReference type="STRING" id="309807.SRU_0622"/>
<dbReference type="EMBL" id="CP000159">
    <property type="protein sequence ID" value="ABC45717.1"/>
    <property type="molecule type" value="Genomic_DNA"/>
</dbReference>
<dbReference type="KEGG" id="sru:SRU_0622"/>
<evidence type="ECO:0000313" key="4">
    <source>
        <dbReference type="EMBL" id="ABC45717.1"/>
    </source>
</evidence>
<name>Q2S4W8_SALRD</name>
<keyword evidence="5" id="KW-1185">Reference proteome</keyword>
<evidence type="ECO:0000256" key="2">
    <source>
        <dbReference type="SAM" id="Phobius"/>
    </source>
</evidence>